<evidence type="ECO:0000256" key="12">
    <source>
        <dbReference type="ARBA" id="ARBA00022840"/>
    </source>
</evidence>
<evidence type="ECO:0000256" key="2">
    <source>
        <dbReference type="ARBA" id="ARBA00002001"/>
    </source>
</evidence>
<evidence type="ECO:0000256" key="4">
    <source>
        <dbReference type="ARBA" id="ARBA00004286"/>
    </source>
</evidence>
<dbReference type="InterPro" id="IPR007835">
    <property type="entry name" value="MOFRL"/>
</dbReference>
<dbReference type="GO" id="GO:0005524">
    <property type="term" value="F:ATP binding"/>
    <property type="evidence" value="ECO:0007669"/>
    <property type="project" value="UniProtKB-KW"/>
</dbReference>
<dbReference type="STRING" id="94128.A0A2A3ENV2"/>
<keyword evidence="12" id="KW-0067">ATP-binding</keyword>
<evidence type="ECO:0000256" key="13">
    <source>
        <dbReference type="ARBA" id="ARBA00022990"/>
    </source>
</evidence>
<keyword evidence="13" id="KW-0007">Acetylation</keyword>
<keyword evidence="15 17" id="KW-0539">Nucleus</keyword>
<evidence type="ECO:0000256" key="5">
    <source>
        <dbReference type="ARBA" id="ARBA00005393"/>
    </source>
</evidence>
<accession>A0A2A3ENV2</accession>
<reference evidence="19 20" key="1">
    <citation type="submission" date="2014-07" db="EMBL/GenBank/DDBJ databases">
        <title>Genomic and transcriptomic analysis on Apis cerana provide comprehensive insights into honey bee biology.</title>
        <authorList>
            <person name="Diao Q."/>
            <person name="Sun L."/>
            <person name="Zheng H."/>
            <person name="Zheng H."/>
            <person name="Xu S."/>
            <person name="Wang S."/>
            <person name="Zeng Z."/>
            <person name="Hu F."/>
            <person name="Su S."/>
            <person name="Wu J."/>
        </authorList>
    </citation>
    <scope>NUCLEOTIDE SEQUENCE [LARGE SCALE GENOMIC DNA]</scope>
    <source>
        <tissue evidence="19">Pupae without intestine</tissue>
    </source>
</reference>
<dbReference type="GO" id="GO:0005634">
    <property type="term" value="C:nucleus"/>
    <property type="evidence" value="ECO:0007669"/>
    <property type="project" value="UniProtKB-SubCell"/>
</dbReference>
<dbReference type="FunFam" id="1.10.20.10:FF:000002">
    <property type="entry name" value="Histone H4"/>
    <property type="match status" value="1"/>
</dbReference>
<dbReference type="SMART" id="SM00803">
    <property type="entry name" value="TAF"/>
    <property type="match status" value="1"/>
</dbReference>
<dbReference type="InterPro" id="IPR004823">
    <property type="entry name" value="TAF_TATA-bd_Histone-like_dom"/>
</dbReference>
<evidence type="ECO:0000256" key="14">
    <source>
        <dbReference type="ARBA" id="ARBA00023125"/>
    </source>
</evidence>
<dbReference type="PANTHER" id="PTHR12227:SF0">
    <property type="entry name" value="GLYCERATE KINASE"/>
    <property type="match status" value="1"/>
</dbReference>
<evidence type="ECO:0000313" key="20">
    <source>
        <dbReference type="Proteomes" id="UP000242457"/>
    </source>
</evidence>
<evidence type="ECO:0000256" key="3">
    <source>
        <dbReference type="ARBA" id="ARBA00004123"/>
    </source>
</evidence>
<dbReference type="SUPFAM" id="SSF82544">
    <property type="entry name" value="GckA/TtuD-like"/>
    <property type="match status" value="2"/>
</dbReference>
<dbReference type="Pfam" id="PF13660">
    <property type="entry name" value="DUF4147"/>
    <property type="match status" value="1"/>
</dbReference>
<evidence type="ECO:0000256" key="8">
    <source>
        <dbReference type="ARBA" id="ARBA00022481"/>
    </source>
</evidence>
<dbReference type="PRINTS" id="PR00623">
    <property type="entry name" value="HISTONEH4"/>
</dbReference>
<comment type="similarity">
    <text evidence="6 17">Belongs to the histone H4 family.</text>
</comment>
<proteinExistence type="inferred from homology"/>
<dbReference type="InterPro" id="IPR025286">
    <property type="entry name" value="MOFRL_assoc_dom"/>
</dbReference>
<dbReference type="OrthoDB" id="44918at2759"/>
<evidence type="ECO:0000256" key="1">
    <source>
        <dbReference type="ARBA" id="ARBA00000694"/>
    </source>
</evidence>
<dbReference type="SUPFAM" id="SSF47113">
    <property type="entry name" value="Histone-fold"/>
    <property type="match status" value="1"/>
</dbReference>
<dbReference type="PROSITE" id="PS00047">
    <property type="entry name" value="HISTONE_H4"/>
    <property type="match status" value="1"/>
</dbReference>
<dbReference type="FunFam" id="3.40.50.10180:FF:000001">
    <property type="entry name" value="Glycerate kinase"/>
    <property type="match status" value="1"/>
</dbReference>
<organism evidence="19 20">
    <name type="scientific">Apis cerana cerana</name>
    <name type="common">Oriental honeybee</name>
    <dbReference type="NCBI Taxonomy" id="94128"/>
    <lineage>
        <taxon>Eukaryota</taxon>
        <taxon>Metazoa</taxon>
        <taxon>Ecdysozoa</taxon>
        <taxon>Arthropoda</taxon>
        <taxon>Hexapoda</taxon>
        <taxon>Insecta</taxon>
        <taxon>Pterygota</taxon>
        <taxon>Neoptera</taxon>
        <taxon>Endopterygota</taxon>
        <taxon>Hymenoptera</taxon>
        <taxon>Apocrita</taxon>
        <taxon>Aculeata</taxon>
        <taxon>Apoidea</taxon>
        <taxon>Anthophila</taxon>
        <taxon>Apidae</taxon>
        <taxon>Apis</taxon>
    </lineage>
</organism>
<dbReference type="GO" id="GO:0046982">
    <property type="term" value="F:protein heterodimerization activity"/>
    <property type="evidence" value="ECO:0007669"/>
    <property type="project" value="InterPro"/>
</dbReference>
<comment type="catalytic activity">
    <reaction evidence="1">
        <text>(R)-glycerate + ATP = (2R)-3-phosphoglycerate + ADP + H(+)</text>
        <dbReference type="Rhea" id="RHEA:23516"/>
        <dbReference type="ChEBI" id="CHEBI:15378"/>
        <dbReference type="ChEBI" id="CHEBI:16659"/>
        <dbReference type="ChEBI" id="CHEBI:30616"/>
        <dbReference type="ChEBI" id="CHEBI:58272"/>
        <dbReference type="ChEBI" id="CHEBI:456216"/>
        <dbReference type="EC" id="2.7.1.31"/>
    </reaction>
</comment>
<dbReference type="Gene3D" id="1.10.20.10">
    <property type="entry name" value="Histone, subunit A"/>
    <property type="match status" value="1"/>
</dbReference>
<evidence type="ECO:0000256" key="10">
    <source>
        <dbReference type="ARBA" id="ARBA00022741"/>
    </source>
</evidence>
<dbReference type="Proteomes" id="UP000242457">
    <property type="component" value="Unassembled WGS sequence"/>
</dbReference>
<dbReference type="InterPro" id="IPR038614">
    <property type="entry name" value="GK_N_sf"/>
</dbReference>
<dbReference type="AlphaFoldDB" id="A0A2A3ENV2"/>
<keyword evidence="11 19" id="KW-0418">Kinase</keyword>
<dbReference type="Gene3D" id="3.40.50.10180">
    <property type="entry name" value="Glycerate kinase, MOFRL-like N-terminal domain"/>
    <property type="match status" value="1"/>
</dbReference>
<keyword evidence="8" id="KW-0488">Methylation</keyword>
<evidence type="ECO:0000256" key="9">
    <source>
        <dbReference type="ARBA" id="ARBA00022679"/>
    </source>
</evidence>
<keyword evidence="16 17" id="KW-0544">Nucleosome core</keyword>
<evidence type="ECO:0000256" key="6">
    <source>
        <dbReference type="ARBA" id="ARBA00006564"/>
    </source>
</evidence>
<dbReference type="SMART" id="SM00417">
    <property type="entry name" value="H4"/>
    <property type="match status" value="1"/>
</dbReference>
<keyword evidence="20" id="KW-1185">Reference proteome</keyword>
<evidence type="ECO:0000256" key="7">
    <source>
        <dbReference type="ARBA" id="ARBA00022454"/>
    </source>
</evidence>
<evidence type="ECO:0000256" key="11">
    <source>
        <dbReference type="ARBA" id="ARBA00022777"/>
    </source>
</evidence>
<dbReference type="InterPro" id="IPR039760">
    <property type="entry name" value="MOFRL_protein"/>
</dbReference>
<keyword evidence="7 17" id="KW-0158">Chromosome</keyword>
<gene>
    <name evidence="19" type="ORF">APICC_08920</name>
</gene>
<comment type="subcellular location">
    <subcellularLocation>
        <location evidence="4">Chromosome</location>
    </subcellularLocation>
    <subcellularLocation>
        <location evidence="3">Nucleus</location>
    </subcellularLocation>
</comment>
<dbReference type="InterPro" id="IPR009072">
    <property type="entry name" value="Histone-fold"/>
</dbReference>
<comment type="similarity">
    <text evidence="5">Belongs to the glycerate kinase type-2 family.</text>
</comment>
<dbReference type="CDD" id="cd22912">
    <property type="entry name" value="HFD_H4"/>
    <property type="match status" value="1"/>
</dbReference>
<comment type="subunit">
    <text evidence="17">The nucleosome is a histone octamer containing two molecules each of H2A, H2B, H3 and H4 assembled in one H3-H4 heterotetramer and two H2A-H2B heterodimers. The octamer wraps approximately 147 bp of DNA.</text>
</comment>
<dbReference type="GO" id="GO:0000786">
    <property type="term" value="C:nucleosome"/>
    <property type="evidence" value="ECO:0007669"/>
    <property type="project" value="UniProtKB-KW"/>
</dbReference>
<keyword evidence="10" id="KW-0547">Nucleotide-binding</keyword>
<evidence type="ECO:0000256" key="16">
    <source>
        <dbReference type="ARBA" id="ARBA00023269"/>
    </source>
</evidence>
<keyword evidence="14 17" id="KW-0238">DNA-binding</keyword>
<dbReference type="InterPro" id="IPR037035">
    <property type="entry name" value="GK-like_C_sf"/>
</dbReference>
<evidence type="ECO:0000256" key="17">
    <source>
        <dbReference type="RuleBase" id="RU000528"/>
    </source>
</evidence>
<dbReference type="EMBL" id="KZ288212">
    <property type="protein sequence ID" value="PBC32809.1"/>
    <property type="molecule type" value="Genomic_DNA"/>
</dbReference>
<evidence type="ECO:0000256" key="15">
    <source>
        <dbReference type="ARBA" id="ARBA00023242"/>
    </source>
</evidence>
<dbReference type="Pfam" id="PF15511">
    <property type="entry name" value="CENP-T_C"/>
    <property type="match status" value="1"/>
</dbReference>
<dbReference type="Pfam" id="PF05161">
    <property type="entry name" value="MOFRL"/>
    <property type="match status" value="1"/>
</dbReference>
<dbReference type="PANTHER" id="PTHR12227">
    <property type="entry name" value="GLYCERATE KINASE"/>
    <property type="match status" value="1"/>
</dbReference>
<dbReference type="GO" id="GO:0008887">
    <property type="term" value="F:glycerate kinase activity"/>
    <property type="evidence" value="ECO:0007669"/>
    <property type="project" value="UniProtKB-EC"/>
</dbReference>
<feature type="domain" description="TATA box binding protein associated factor (TAF) histone-like fold" evidence="18">
    <location>
        <begin position="28"/>
        <end position="93"/>
    </location>
</feature>
<sequence length="766" mass="86380">MTGRGKGGKGLGKGGAKRHRKVLRDNIQGITKPAIRRLARRGGVKRISGLIYEETRGVLKVFLENVIRDAVTYTEHAKRKTVTAMDVVYALKRQGRTLYGFGVLPKTLIVNKVKFKNGILYVGDQSFELKENVYLIGFGKAVMGMAIVLEHMLGNYLKDGIVSIPSASTEAMWESEDKSYFPLLESGVIKYCEGSINNQPDDRSLETTHQIIDLVESLTENDTLIVLISGGGSALLYMPRPVIDFEDKLYVSKMLQNAGADIKEVNIVRSKLSMVKGGGLARMAYPASIISLILSDIVGDPVESIASGPTVYSAKRPKEVIAVLKKYNIFEHLEGDVKKILMSTERFKDKQLLTRKKQFKHVTNIILGNNTVAIEASSLEAYNYKLTPIILRSDVVGDVHDVSLAYAHITSLICLALDKTLEKEEFFAKVKDIPVLSLSATKVDEIYNLIDNVSEEGLVLIGGGEPTVVVKGKGKGGRNQELALYFSLDWLTKIKAYPRFSEYEVIMLSAGTDGQDGPTDAAGAFGYPAIGPLIHDIYTKVKSMASKMIVKVEEDKEAMRKKKEEKEQFDIKKYKEICKTQELSGYLRAKKTEETTENKVNSDKDETSIDYENIVLPLIFQTMEVERMLPKNTLEDNNSYNLYSRFRKGSDLFKTGFTGTNVMDLHFIYVKKRNCKCKLDIEKEIFDNTLDAHDLHIDPSTIETYKNLYKRESFEWRKLLEKPEIMIKKDEQLNIKIIDDNLRDPCCRRDRKFPLKNLLKNKDFPS</sequence>
<dbReference type="GO" id="GO:0005737">
    <property type="term" value="C:cytoplasm"/>
    <property type="evidence" value="ECO:0007669"/>
    <property type="project" value="TreeGrafter"/>
</dbReference>
<dbReference type="InterPro" id="IPR019809">
    <property type="entry name" value="Histone_H4_CS"/>
</dbReference>
<comment type="function">
    <text evidence="2 17">Core component of nucleosome. Nucleosomes wrap and compact DNA into chromatin, limiting DNA accessibility to the cellular machineries which require DNA as a template. Histones thereby play a central role in transcription regulation, DNA repair, DNA replication and chromosomal stability. DNA accessibility is regulated via a complex set of post-translational modifications of histones, also called histone code, and nucleosome remodeling.</text>
</comment>
<protein>
    <recommendedName>
        <fullName evidence="17">Histone H4</fullName>
    </recommendedName>
</protein>
<dbReference type="Gene3D" id="3.40.1480.10">
    <property type="entry name" value="MOFRL domain"/>
    <property type="match status" value="2"/>
</dbReference>
<dbReference type="GO" id="GO:0003677">
    <property type="term" value="F:DNA binding"/>
    <property type="evidence" value="ECO:0007669"/>
    <property type="project" value="UniProtKB-KW"/>
</dbReference>
<dbReference type="InterPro" id="IPR001951">
    <property type="entry name" value="Histone_H4"/>
</dbReference>
<name>A0A2A3ENV2_APICC</name>
<evidence type="ECO:0000259" key="18">
    <source>
        <dbReference type="SMART" id="SM00803"/>
    </source>
</evidence>
<keyword evidence="9" id="KW-0808">Transferase</keyword>
<dbReference type="GO" id="GO:0030527">
    <property type="term" value="F:structural constituent of chromatin"/>
    <property type="evidence" value="ECO:0007669"/>
    <property type="project" value="InterPro"/>
</dbReference>
<evidence type="ECO:0000313" key="19">
    <source>
        <dbReference type="EMBL" id="PBC32809.1"/>
    </source>
</evidence>
<dbReference type="InterPro" id="IPR035425">
    <property type="entry name" value="CENP-T/H4_C"/>
</dbReference>